<evidence type="ECO:0000256" key="1">
    <source>
        <dbReference type="ARBA" id="ARBA00023157"/>
    </source>
</evidence>
<sequence length="76" mass="8311">MHLFISDCGSLTYPNDSTVEFPNGTAYTSIARVKCSEGYRIGNQSNNSMTAEFIECTSAGLWQVPNGCDLKGRLEL</sequence>
<proteinExistence type="predicted"/>
<evidence type="ECO:0000313" key="2">
    <source>
        <dbReference type="EMBL" id="KAH3785909.1"/>
    </source>
</evidence>
<comment type="caution">
    <text evidence="2">The sequence shown here is derived from an EMBL/GenBank/DDBJ whole genome shotgun (WGS) entry which is preliminary data.</text>
</comment>
<keyword evidence="3" id="KW-1185">Reference proteome</keyword>
<dbReference type="InterPro" id="IPR035976">
    <property type="entry name" value="Sushi/SCR/CCP_sf"/>
</dbReference>
<organism evidence="2 3">
    <name type="scientific">Dreissena polymorpha</name>
    <name type="common">Zebra mussel</name>
    <name type="synonym">Mytilus polymorpha</name>
    <dbReference type="NCBI Taxonomy" id="45954"/>
    <lineage>
        <taxon>Eukaryota</taxon>
        <taxon>Metazoa</taxon>
        <taxon>Spiralia</taxon>
        <taxon>Lophotrochozoa</taxon>
        <taxon>Mollusca</taxon>
        <taxon>Bivalvia</taxon>
        <taxon>Autobranchia</taxon>
        <taxon>Heteroconchia</taxon>
        <taxon>Euheterodonta</taxon>
        <taxon>Imparidentia</taxon>
        <taxon>Neoheterodontei</taxon>
        <taxon>Myida</taxon>
        <taxon>Dreissenoidea</taxon>
        <taxon>Dreissenidae</taxon>
        <taxon>Dreissena</taxon>
    </lineage>
</organism>
<gene>
    <name evidence="2" type="ORF">DPMN_164005</name>
</gene>
<name>A0A9D4EUC8_DREPO</name>
<evidence type="ECO:0000313" key="3">
    <source>
        <dbReference type="Proteomes" id="UP000828390"/>
    </source>
</evidence>
<keyword evidence="1" id="KW-1015">Disulfide bond</keyword>
<protein>
    <recommendedName>
        <fullName evidence="4">Sushi domain-containing protein</fullName>
    </recommendedName>
</protein>
<evidence type="ECO:0008006" key="4">
    <source>
        <dbReference type="Google" id="ProtNLM"/>
    </source>
</evidence>
<dbReference type="EMBL" id="JAIWYP010000008">
    <property type="protein sequence ID" value="KAH3785909.1"/>
    <property type="molecule type" value="Genomic_DNA"/>
</dbReference>
<reference evidence="2" key="2">
    <citation type="submission" date="2020-11" db="EMBL/GenBank/DDBJ databases">
        <authorList>
            <person name="McCartney M.A."/>
            <person name="Auch B."/>
            <person name="Kono T."/>
            <person name="Mallez S."/>
            <person name="Becker A."/>
            <person name="Gohl D.M."/>
            <person name="Silverstein K.A.T."/>
            <person name="Koren S."/>
            <person name="Bechman K.B."/>
            <person name="Herman A."/>
            <person name="Abrahante J.E."/>
            <person name="Garbe J."/>
        </authorList>
    </citation>
    <scope>NUCLEOTIDE SEQUENCE</scope>
    <source>
        <strain evidence="2">Duluth1</strain>
        <tissue evidence="2">Whole animal</tissue>
    </source>
</reference>
<accession>A0A9D4EUC8</accession>
<dbReference type="Proteomes" id="UP000828390">
    <property type="component" value="Unassembled WGS sequence"/>
</dbReference>
<dbReference type="AlphaFoldDB" id="A0A9D4EUC8"/>
<dbReference type="Gene3D" id="2.10.70.10">
    <property type="entry name" value="Complement Module, domain 1"/>
    <property type="match status" value="1"/>
</dbReference>
<dbReference type="SUPFAM" id="SSF57535">
    <property type="entry name" value="Complement control module/SCR domain"/>
    <property type="match status" value="1"/>
</dbReference>
<reference evidence="2" key="1">
    <citation type="journal article" date="2019" name="bioRxiv">
        <title>The Genome of the Zebra Mussel, Dreissena polymorpha: A Resource for Invasive Species Research.</title>
        <authorList>
            <person name="McCartney M.A."/>
            <person name="Auch B."/>
            <person name="Kono T."/>
            <person name="Mallez S."/>
            <person name="Zhang Y."/>
            <person name="Obille A."/>
            <person name="Becker A."/>
            <person name="Abrahante J.E."/>
            <person name="Garbe J."/>
            <person name="Badalamenti J.P."/>
            <person name="Herman A."/>
            <person name="Mangelson H."/>
            <person name="Liachko I."/>
            <person name="Sullivan S."/>
            <person name="Sone E.D."/>
            <person name="Koren S."/>
            <person name="Silverstein K.A.T."/>
            <person name="Beckman K.B."/>
            <person name="Gohl D.M."/>
        </authorList>
    </citation>
    <scope>NUCLEOTIDE SEQUENCE</scope>
    <source>
        <strain evidence="2">Duluth1</strain>
        <tissue evidence="2">Whole animal</tissue>
    </source>
</reference>